<dbReference type="OrthoDB" id="117392at2"/>
<keyword evidence="2" id="KW-0732">Signal</keyword>
<accession>A0A2U3KY93</accession>
<evidence type="ECO:0000256" key="1">
    <source>
        <dbReference type="SAM" id="MobiDB-lite"/>
    </source>
</evidence>
<dbReference type="Proteomes" id="UP000238701">
    <property type="component" value="Unassembled WGS sequence"/>
</dbReference>
<organism evidence="3 4">
    <name type="scientific">Candidatus Sulfotelmatobacter kueseliae</name>
    <dbReference type="NCBI Taxonomy" id="2042962"/>
    <lineage>
        <taxon>Bacteria</taxon>
        <taxon>Pseudomonadati</taxon>
        <taxon>Acidobacteriota</taxon>
        <taxon>Terriglobia</taxon>
        <taxon>Terriglobales</taxon>
        <taxon>Candidatus Korobacteraceae</taxon>
        <taxon>Candidatus Sulfotelmatobacter</taxon>
    </lineage>
</organism>
<reference evidence="4" key="1">
    <citation type="submission" date="2018-02" db="EMBL/GenBank/DDBJ databases">
        <authorList>
            <person name="Hausmann B."/>
        </authorList>
    </citation>
    <scope>NUCLEOTIDE SEQUENCE [LARGE SCALE GENOMIC DNA]</scope>
    <source>
        <strain evidence="4">Peat soil MAG SbA1</strain>
    </source>
</reference>
<feature type="signal peptide" evidence="2">
    <location>
        <begin position="1"/>
        <end position="18"/>
    </location>
</feature>
<feature type="chain" id="PRO_5015645128" description="Outer membrane lipoprotein-sorting protein" evidence="2">
    <location>
        <begin position="19"/>
        <end position="284"/>
    </location>
</feature>
<feature type="region of interest" description="Disordered" evidence="1">
    <location>
        <begin position="23"/>
        <end position="50"/>
    </location>
</feature>
<evidence type="ECO:0000256" key="2">
    <source>
        <dbReference type="SAM" id="SignalP"/>
    </source>
</evidence>
<sequence length="284" mass="32206">MRRLLPILVLLGSVWSHAAGQAQNVSAPAPPQTASTAKTTSTAPPEDENTRKAKELVQQGIQALGGPAYLNIRDREQSGRGYVLHHGRQEGQGVLFWSFSQFPDKERVELTKERDVAELYVGDKGYEITYKGARPPEKKDLDDYLRQRHFSLDTVLRTWVNDPAVLFLFDGNAIAAEHSALQVTLINAKNESVTLYFDADTHLPVKKTFTWRDPVDRQKNVEEEIYDNYRQVSGVTVPYNVTRYFNGDMSHERFFFNVTINQGLDQAMFDPNSGYDPNKPAKKK</sequence>
<name>A0A2U3KY93_9BACT</name>
<gene>
    <name evidence="3" type="ORF">SBA1_550021</name>
</gene>
<dbReference type="AlphaFoldDB" id="A0A2U3KY93"/>
<proteinExistence type="predicted"/>
<protein>
    <recommendedName>
        <fullName evidence="5">Outer membrane lipoprotein-sorting protein</fullName>
    </recommendedName>
</protein>
<feature type="compositionally biased region" description="Low complexity" evidence="1">
    <location>
        <begin position="32"/>
        <end position="44"/>
    </location>
</feature>
<evidence type="ECO:0000313" key="3">
    <source>
        <dbReference type="EMBL" id="SPF44656.1"/>
    </source>
</evidence>
<evidence type="ECO:0000313" key="4">
    <source>
        <dbReference type="Proteomes" id="UP000238701"/>
    </source>
</evidence>
<dbReference type="EMBL" id="OMOD01000150">
    <property type="protein sequence ID" value="SPF44656.1"/>
    <property type="molecule type" value="Genomic_DNA"/>
</dbReference>
<evidence type="ECO:0008006" key="5">
    <source>
        <dbReference type="Google" id="ProtNLM"/>
    </source>
</evidence>